<dbReference type="AlphaFoldDB" id="A0A072P7L8"/>
<feature type="signal peptide" evidence="1">
    <location>
        <begin position="1"/>
        <end position="20"/>
    </location>
</feature>
<dbReference type="SUPFAM" id="SSF54593">
    <property type="entry name" value="Glyoxalase/Bleomycin resistance protein/Dihydroxybiphenyl dioxygenase"/>
    <property type="match status" value="1"/>
</dbReference>
<keyword evidence="1" id="KW-0732">Signal</keyword>
<organism evidence="3 4">
    <name type="scientific">Exophiala aquamarina CBS 119918</name>
    <dbReference type="NCBI Taxonomy" id="1182545"/>
    <lineage>
        <taxon>Eukaryota</taxon>
        <taxon>Fungi</taxon>
        <taxon>Dikarya</taxon>
        <taxon>Ascomycota</taxon>
        <taxon>Pezizomycotina</taxon>
        <taxon>Eurotiomycetes</taxon>
        <taxon>Chaetothyriomycetidae</taxon>
        <taxon>Chaetothyriales</taxon>
        <taxon>Herpotrichiellaceae</taxon>
        <taxon>Exophiala</taxon>
    </lineage>
</organism>
<reference evidence="3 4" key="1">
    <citation type="submission" date="2013-03" db="EMBL/GenBank/DDBJ databases">
        <title>The Genome Sequence of Exophiala aquamarina CBS 119918.</title>
        <authorList>
            <consortium name="The Broad Institute Genomics Platform"/>
            <person name="Cuomo C."/>
            <person name="de Hoog S."/>
            <person name="Gorbushina A."/>
            <person name="Walker B."/>
            <person name="Young S.K."/>
            <person name="Zeng Q."/>
            <person name="Gargeya S."/>
            <person name="Fitzgerald M."/>
            <person name="Haas B."/>
            <person name="Abouelleil A."/>
            <person name="Allen A.W."/>
            <person name="Alvarado L."/>
            <person name="Arachchi H.M."/>
            <person name="Berlin A.M."/>
            <person name="Chapman S.B."/>
            <person name="Gainer-Dewar J."/>
            <person name="Goldberg J."/>
            <person name="Griggs A."/>
            <person name="Gujja S."/>
            <person name="Hansen M."/>
            <person name="Howarth C."/>
            <person name="Imamovic A."/>
            <person name="Ireland A."/>
            <person name="Larimer J."/>
            <person name="McCowan C."/>
            <person name="Murphy C."/>
            <person name="Pearson M."/>
            <person name="Poon T.W."/>
            <person name="Priest M."/>
            <person name="Roberts A."/>
            <person name="Saif S."/>
            <person name="Shea T."/>
            <person name="Sisk P."/>
            <person name="Sykes S."/>
            <person name="Wortman J."/>
            <person name="Nusbaum C."/>
            <person name="Birren B."/>
        </authorList>
    </citation>
    <scope>NUCLEOTIDE SEQUENCE [LARGE SCALE GENOMIC DNA]</scope>
    <source>
        <strain evidence="3 4">CBS 119918</strain>
    </source>
</reference>
<dbReference type="InterPro" id="IPR037523">
    <property type="entry name" value="VOC_core"/>
</dbReference>
<dbReference type="RefSeq" id="XP_013258406.1">
    <property type="nucleotide sequence ID" value="XM_013402952.1"/>
</dbReference>
<dbReference type="GeneID" id="25283479"/>
<comment type="caution">
    <text evidence="3">The sequence shown here is derived from an EMBL/GenBank/DDBJ whole genome shotgun (WGS) entry which is preliminary data.</text>
</comment>
<dbReference type="EMBL" id="AMGV01000007">
    <property type="protein sequence ID" value="KEF55816.1"/>
    <property type="molecule type" value="Genomic_DNA"/>
</dbReference>
<dbReference type="PANTHER" id="PTHR10374">
    <property type="entry name" value="LACTOYLGLUTATHIONE LYASE GLYOXALASE I"/>
    <property type="match status" value="1"/>
</dbReference>
<feature type="chain" id="PRO_5001681432" description="VOC domain-containing protein" evidence="1">
    <location>
        <begin position="21"/>
        <end position="233"/>
    </location>
</feature>
<proteinExistence type="predicted"/>
<dbReference type="InterPro" id="IPR004360">
    <property type="entry name" value="Glyas_Fos-R_dOase_dom"/>
</dbReference>
<accession>A0A072P7L8</accession>
<dbReference type="PROSITE" id="PS51819">
    <property type="entry name" value="VOC"/>
    <property type="match status" value="1"/>
</dbReference>
<dbReference type="InterPro" id="IPR029068">
    <property type="entry name" value="Glyas_Bleomycin-R_OHBP_Dase"/>
</dbReference>
<dbReference type="Proteomes" id="UP000027920">
    <property type="component" value="Unassembled WGS sequence"/>
</dbReference>
<name>A0A072P7L8_9EURO</name>
<dbReference type="Pfam" id="PF00903">
    <property type="entry name" value="Glyoxalase"/>
    <property type="match status" value="1"/>
</dbReference>
<dbReference type="PANTHER" id="PTHR10374:SF19">
    <property type="entry name" value="LYASE (GLO1), PUTATIVE (AFU_ORTHOLOGUE AFUA_2G13550)-RELATED"/>
    <property type="match status" value="1"/>
</dbReference>
<dbReference type="VEuPathDB" id="FungiDB:A1O9_08567"/>
<keyword evidence="4" id="KW-1185">Reference proteome</keyword>
<protein>
    <recommendedName>
        <fullName evidence="2">VOC domain-containing protein</fullName>
    </recommendedName>
</protein>
<evidence type="ECO:0000259" key="2">
    <source>
        <dbReference type="PROSITE" id="PS51819"/>
    </source>
</evidence>
<evidence type="ECO:0000256" key="1">
    <source>
        <dbReference type="SAM" id="SignalP"/>
    </source>
</evidence>
<dbReference type="STRING" id="1182545.A0A072P7L8"/>
<gene>
    <name evidence="3" type="ORF">A1O9_08567</name>
</gene>
<evidence type="ECO:0000313" key="3">
    <source>
        <dbReference type="EMBL" id="KEF55816.1"/>
    </source>
</evidence>
<evidence type="ECO:0000313" key="4">
    <source>
        <dbReference type="Proteomes" id="UP000027920"/>
    </source>
</evidence>
<feature type="domain" description="VOC" evidence="2">
    <location>
        <begin position="57"/>
        <end position="227"/>
    </location>
</feature>
<dbReference type="HOGENOM" id="CLU_098722_0_0_1"/>
<dbReference type="OrthoDB" id="16820at2759"/>
<dbReference type="Gene3D" id="3.10.180.10">
    <property type="entry name" value="2,3-Dihydroxybiphenyl 1,2-Dioxygenase, domain 1"/>
    <property type="match status" value="1"/>
</dbReference>
<sequence>MHFQNLLSPMLLVAPHLASACGPLPRQEKEDANGGPTYPSFELGLDVPSDPATLGYFVNHLCINIKNVNESVDWYSRVFGLRLIFTQQVSEHFSITYMGHSAGGRNGTGFQTATEMNRDKNNRYGMLELVSTEGTGWDVQTTSNGLHHGGLIVPDIEAMQKRLDGIDGVEIVKAFGQAPSIDMPTYAGLAALDQAEQDAIFGAINESNLPLIFIKDPSGNVWEIQGQEGFGLG</sequence>